<organism evidence="1 2">
    <name type="scientific">Pseudomonas batumici</name>
    <dbReference type="NCBI Taxonomy" id="226910"/>
    <lineage>
        <taxon>Bacteria</taxon>
        <taxon>Pseudomonadati</taxon>
        <taxon>Pseudomonadota</taxon>
        <taxon>Gammaproteobacteria</taxon>
        <taxon>Pseudomonadales</taxon>
        <taxon>Pseudomonadaceae</taxon>
        <taxon>Pseudomonas</taxon>
    </lineage>
</organism>
<dbReference type="PATRIC" id="fig|226910.6.peg.2064"/>
<evidence type="ECO:0000313" key="1">
    <source>
        <dbReference type="EMBL" id="KIH84075.1"/>
    </source>
</evidence>
<protein>
    <submittedName>
        <fullName evidence="1">Uncharacterized protein</fullName>
    </submittedName>
</protein>
<dbReference type="Proteomes" id="UP000031535">
    <property type="component" value="Unassembled WGS sequence"/>
</dbReference>
<comment type="caution">
    <text evidence="1">The sequence shown here is derived from an EMBL/GenBank/DDBJ whole genome shotgun (WGS) entry which is preliminary data.</text>
</comment>
<reference evidence="1 2" key="1">
    <citation type="submission" date="2015-01" db="EMBL/GenBank/DDBJ databases">
        <title>Complete genome of Pseudomonas batumici UCM B-321 producer of the batumin antibiotic with strong antistaphilococcal and potential anticancer activity.</title>
        <authorList>
            <person name="Klochko V.V."/>
            <person name="Zelena L.B."/>
            <person name="Elena K.A."/>
            <person name="Reva O.N."/>
        </authorList>
    </citation>
    <scope>NUCLEOTIDE SEQUENCE [LARGE SCALE GENOMIC DNA]</scope>
    <source>
        <strain evidence="1 2">UCM B-321</strain>
    </source>
</reference>
<proteinExistence type="predicted"/>
<name>A0A0C2IAX3_9PSED</name>
<keyword evidence="2" id="KW-1185">Reference proteome</keyword>
<dbReference type="EMBL" id="JXDG01000022">
    <property type="protein sequence ID" value="KIH84075.1"/>
    <property type="molecule type" value="Genomic_DNA"/>
</dbReference>
<gene>
    <name evidence="1" type="ORF">UCMB321_2075</name>
</gene>
<accession>A0A0C2IAX3</accession>
<sequence>MRASPLSNAMTLFYSVQAALRTASDEVLSSLQRSKEQLQLMPRMQKTSEEKERASTLRPFEVEVQNAEQALQRIKDDGKWGQPLAWRNAAKVVKTAEKALEKQQLHVSSPVALENRMRRVEEHNSKADDRALKVDKLERDIADASTWIETGRRLRTQLDALGDTLLRDGWVHGDTLTVLDSLLQQLKRRDVNTAEQIAKNLIFQKKPSPDVITQWGQETGELLSIARAEGSVGFTALASFTPVVTSAVDLALRNCMPRVRSSVMQDREPADRWYHLAHQMTTPELFIHSVQWAFYWAGFQHAQEFSKDLSQASAHEEHSSGSFLKSFRSEFERWAGAKINAMGYPGVKSFFGTLALGGTTAEAHLGADFGIIVDIEVGGLVVRKVALLQGKVSNNGRADIGSEPSGPNKLTQLQKLNDPQQDFYVFYHRAQRHASFPWPTVTRASALVTPTTDLLAKSISVSTRESGWDWASFVAFGLCSATSGIGRLLGEHEDALAVLSKGDRNLLPSRLIFVTAGGGDRSLELRNRVKNHYSMEGTSYQRSMKAGGGSDMQMRMR</sequence>
<evidence type="ECO:0000313" key="2">
    <source>
        <dbReference type="Proteomes" id="UP000031535"/>
    </source>
</evidence>
<dbReference type="AlphaFoldDB" id="A0A0C2IAX3"/>